<dbReference type="EMBL" id="KN818269">
    <property type="protein sequence ID" value="KIL62542.1"/>
    <property type="molecule type" value="Genomic_DNA"/>
</dbReference>
<proteinExistence type="predicted"/>
<feature type="compositionally biased region" description="Polar residues" evidence="2">
    <location>
        <begin position="426"/>
        <end position="436"/>
    </location>
</feature>
<evidence type="ECO:0000256" key="2">
    <source>
        <dbReference type="SAM" id="MobiDB-lite"/>
    </source>
</evidence>
<keyword evidence="1" id="KW-0175">Coiled coil</keyword>
<sequence length="451" mass="48124">MPEAIALQQRIVPGAPPPAPLSKTQKKKRKAKAKTGGENSTDGNIDNIDRADSPATSVPDASAAALIDKAHDGADVQKSLLAPDLAAQPEPQTPTIPEELKPNTVAGLVNKRLKATTKKIARITAYAATDPEKLDDDQKRILKTLPTLEAIQKELVEVKKAVEVYEADFAQEFVAKKLEAEKAERAKIAETVAASQNESIQKVADILDLLRLRSLLDAGEVDTPTVDEHESSALLTITETLLSNDQEKRMPVIRGLLLGAEESNGISYARLTEITQLGLALPRAPTPIAEPTVEQPEPETELELETAPAVAPVGVPDVAPASKGFSFVQESEIDEARPADDDEWIDAGVVPEAQASEGELANGHVQQEEVQALETAPPVFPEPATSAPLDWATDDGDLPPIADVQESIGASVSATAGDVQPKATGEENTGENSPLSNRRPWSGSRTQRRTR</sequence>
<feature type="compositionally biased region" description="Basic residues" evidence="2">
    <location>
        <begin position="24"/>
        <end position="33"/>
    </location>
</feature>
<dbReference type="STRING" id="946122.A0A0C2WLV7"/>
<evidence type="ECO:0000313" key="3">
    <source>
        <dbReference type="EMBL" id="KIL62542.1"/>
    </source>
</evidence>
<feature type="region of interest" description="Disordered" evidence="2">
    <location>
        <begin position="1"/>
        <end position="62"/>
    </location>
</feature>
<dbReference type="Proteomes" id="UP000054549">
    <property type="component" value="Unassembled WGS sequence"/>
</dbReference>
<protein>
    <submittedName>
        <fullName evidence="3">Uncharacterized protein</fullName>
    </submittedName>
</protein>
<gene>
    <name evidence="3" type="ORF">M378DRAFT_754605</name>
</gene>
<keyword evidence="4" id="KW-1185">Reference proteome</keyword>
<accession>A0A0C2WLV7</accession>
<dbReference type="AlphaFoldDB" id="A0A0C2WLV7"/>
<evidence type="ECO:0000256" key="1">
    <source>
        <dbReference type="SAM" id="Coils"/>
    </source>
</evidence>
<feature type="region of interest" description="Disordered" evidence="2">
    <location>
        <begin position="378"/>
        <end position="451"/>
    </location>
</feature>
<name>A0A0C2WLV7_AMAMK</name>
<dbReference type="HOGENOM" id="CLU_037443_0_0_1"/>
<dbReference type="InParanoid" id="A0A0C2WLV7"/>
<evidence type="ECO:0000313" key="4">
    <source>
        <dbReference type="Proteomes" id="UP000054549"/>
    </source>
</evidence>
<organism evidence="3 4">
    <name type="scientific">Amanita muscaria (strain Koide BX008)</name>
    <dbReference type="NCBI Taxonomy" id="946122"/>
    <lineage>
        <taxon>Eukaryota</taxon>
        <taxon>Fungi</taxon>
        <taxon>Dikarya</taxon>
        <taxon>Basidiomycota</taxon>
        <taxon>Agaricomycotina</taxon>
        <taxon>Agaricomycetes</taxon>
        <taxon>Agaricomycetidae</taxon>
        <taxon>Agaricales</taxon>
        <taxon>Pluteineae</taxon>
        <taxon>Amanitaceae</taxon>
        <taxon>Amanita</taxon>
    </lineage>
</organism>
<feature type="coiled-coil region" evidence="1">
    <location>
        <begin position="148"/>
        <end position="198"/>
    </location>
</feature>
<dbReference type="OrthoDB" id="2409325at2759"/>
<reference evidence="3 4" key="1">
    <citation type="submission" date="2014-04" db="EMBL/GenBank/DDBJ databases">
        <title>Evolutionary Origins and Diversification of the Mycorrhizal Mutualists.</title>
        <authorList>
            <consortium name="DOE Joint Genome Institute"/>
            <consortium name="Mycorrhizal Genomics Consortium"/>
            <person name="Kohler A."/>
            <person name="Kuo A."/>
            <person name="Nagy L.G."/>
            <person name="Floudas D."/>
            <person name="Copeland A."/>
            <person name="Barry K.W."/>
            <person name="Cichocki N."/>
            <person name="Veneault-Fourrey C."/>
            <person name="LaButti K."/>
            <person name="Lindquist E.A."/>
            <person name="Lipzen A."/>
            <person name="Lundell T."/>
            <person name="Morin E."/>
            <person name="Murat C."/>
            <person name="Riley R."/>
            <person name="Ohm R."/>
            <person name="Sun H."/>
            <person name="Tunlid A."/>
            <person name="Henrissat B."/>
            <person name="Grigoriev I.V."/>
            <person name="Hibbett D.S."/>
            <person name="Martin F."/>
        </authorList>
    </citation>
    <scope>NUCLEOTIDE SEQUENCE [LARGE SCALE GENOMIC DNA]</scope>
    <source>
        <strain evidence="3 4">Koide BX008</strain>
    </source>
</reference>